<name>A0A815ZGR9_9BILA</name>
<gene>
    <name evidence="1" type="ORF">GPM918_LOCUS41230</name>
    <name evidence="2" type="ORF">SRO942_LOCUS42256</name>
</gene>
<dbReference type="AlphaFoldDB" id="A0A815ZGR9"/>
<dbReference type="EMBL" id="CAJOBC010097987">
    <property type="protein sequence ID" value="CAF4451309.1"/>
    <property type="molecule type" value="Genomic_DNA"/>
</dbReference>
<evidence type="ECO:0000313" key="3">
    <source>
        <dbReference type="Proteomes" id="UP000663829"/>
    </source>
</evidence>
<comment type="caution">
    <text evidence="1">The sequence shown here is derived from an EMBL/GenBank/DDBJ whole genome shotgun (WGS) entry which is preliminary data.</text>
</comment>
<proteinExistence type="predicted"/>
<evidence type="ECO:0000313" key="1">
    <source>
        <dbReference type="EMBL" id="CAF1583070.1"/>
    </source>
</evidence>
<dbReference type="EMBL" id="CAJNOQ010031996">
    <property type="protein sequence ID" value="CAF1583070.1"/>
    <property type="molecule type" value="Genomic_DNA"/>
</dbReference>
<protein>
    <submittedName>
        <fullName evidence="1">Uncharacterized protein</fullName>
    </submittedName>
</protein>
<organism evidence="1 3">
    <name type="scientific">Didymodactylos carnosus</name>
    <dbReference type="NCBI Taxonomy" id="1234261"/>
    <lineage>
        <taxon>Eukaryota</taxon>
        <taxon>Metazoa</taxon>
        <taxon>Spiralia</taxon>
        <taxon>Gnathifera</taxon>
        <taxon>Rotifera</taxon>
        <taxon>Eurotatoria</taxon>
        <taxon>Bdelloidea</taxon>
        <taxon>Philodinida</taxon>
        <taxon>Philodinidae</taxon>
        <taxon>Didymodactylos</taxon>
    </lineage>
</organism>
<reference evidence="1" key="1">
    <citation type="submission" date="2021-02" db="EMBL/GenBank/DDBJ databases">
        <authorList>
            <person name="Nowell W R."/>
        </authorList>
    </citation>
    <scope>NUCLEOTIDE SEQUENCE</scope>
</reference>
<dbReference type="Proteomes" id="UP000681722">
    <property type="component" value="Unassembled WGS sequence"/>
</dbReference>
<dbReference type="Proteomes" id="UP000663829">
    <property type="component" value="Unassembled WGS sequence"/>
</dbReference>
<accession>A0A815ZGR9</accession>
<keyword evidence="3" id="KW-1185">Reference proteome</keyword>
<sequence>IPRYLLDDPSIIGTLDVFQILIDRAKISQKDFTYPIKAFEVIKRFDAADYLKGSSSSIEIAIYSRTWFFCFLLNRTCLFT</sequence>
<evidence type="ECO:0000313" key="2">
    <source>
        <dbReference type="EMBL" id="CAF4451309.1"/>
    </source>
</evidence>
<feature type="non-terminal residue" evidence="1">
    <location>
        <position position="1"/>
    </location>
</feature>